<dbReference type="PANTHER" id="PTHR11955">
    <property type="entry name" value="FATTY ACID BINDING PROTEIN"/>
    <property type="match status" value="1"/>
</dbReference>
<dbReference type="GeneID" id="24590408"/>
<dbReference type="OrthoDB" id="412780at2759"/>
<dbReference type="CTD" id="2170"/>
<dbReference type="PRINTS" id="PR00178">
    <property type="entry name" value="FATTYACIDBP"/>
</dbReference>
<protein>
    <submittedName>
        <fullName evidence="2 3">Fatty acid-binding protein</fullName>
    </submittedName>
</protein>
<dbReference type="KEGG" id="shx:MS3_00006368"/>
<dbReference type="InterPro" id="IPR012674">
    <property type="entry name" value="Calycin"/>
</dbReference>
<reference evidence="2" key="4">
    <citation type="journal article" date="2022" name="PLoS Pathog.">
        <title>Chromosome-level genome of Schistosoma haematobium underpins genome-wide explorations of molecular variation.</title>
        <authorList>
            <person name="Stroehlein A.J."/>
            <person name="Korhonen P.K."/>
            <person name="Lee V.V."/>
            <person name="Ralph S.A."/>
            <person name="Mentink-Kane M."/>
            <person name="You H."/>
            <person name="McManus D.P."/>
            <person name="Tchuente L.T."/>
            <person name="Stothard J.R."/>
            <person name="Kaur P."/>
            <person name="Dudchenko O."/>
            <person name="Aiden E.L."/>
            <person name="Yang B."/>
            <person name="Yang H."/>
            <person name="Emery A.M."/>
            <person name="Webster B.L."/>
            <person name="Brindley P.J."/>
            <person name="Rollinson D."/>
            <person name="Chang B.C.H."/>
            <person name="Gasser R.B."/>
            <person name="Young N.D."/>
        </authorList>
    </citation>
    <scope>NUCLEOTIDE SEQUENCE</scope>
</reference>
<dbReference type="STRING" id="6185.A0A094ZKP2"/>
<dbReference type="CDD" id="cd00742">
    <property type="entry name" value="FABP"/>
    <property type="match status" value="1"/>
</dbReference>
<evidence type="ECO:0000313" key="3">
    <source>
        <dbReference type="EMBL" id="KGB34542.1"/>
    </source>
</evidence>
<evidence type="ECO:0000313" key="4">
    <source>
        <dbReference type="Proteomes" id="UP000471633"/>
    </source>
</evidence>
<sequence>MTELVGTWKYLESSNVEELSSELGTPNDVYNIINKMKSNMIIDLNDNEVRIKMIICDQELDQSFELGQEVEELTFDGRIVRAIVTIESDKKMVHVQKHGFTETVITREVDGDTLMTTIKSQQHVATIKYQRV</sequence>
<evidence type="ECO:0000313" key="2">
    <source>
        <dbReference type="EMBL" id="KAH9584948.1"/>
    </source>
</evidence>
<reference evidence="2" key="2">
    <citation type="journal article" date="2019" name="Gigascience">
        <title>High-quality Schistosoma haematobium genome achieved by single-molecule and long-range sequencing.</title>
        <authorList>
            <person name="Stroehlein A.J."/>
            <person name="Korhonen P.K."/>
            <person name="Chong T.M."/>
            <person name="Lim Y.L."/>
            <person name="Chan K.G."/>
            <person name="Webster B."/>
            <person name="Rollinson D."/>
            <person name="Brindley P.J."/>
            <person name="Gasser R.B."/>
            <person name="Young N.D."/>
        </authorList>
    </citation>
    <scope>NUCLEOTIDE SEQUENCE</scope>
</reference>
<dbReference type="InterPro" id="IPR031259">
    <property type="entry name" value="ILBP"/>
</dbReference>
<dbReference type="AlphaFoldDB" id="A0A094ZKP2"/>
<gene>
    <name evidence="2" type="primary">FABP3</name>
    <name evidence="2" type="ORF">MS3_00006368</name>
    <name evidence="3" type="ORF">MS3_02747</name>
</gene>
<reference evidence="2" key="3">
    <citation type="submission" date="2021-06" db="EMBL/GenBank/DDBJ databases">
        <title>Chromosome-level genome assembly for S. haematobium.</title>
        <authorList>
            <person name="Stroehlein A.J."/>
        </authorList>
    </citation>
    <scope>NUCLEOTIDE SEQUENCE</scope>
</reference>
<organism evidence="3">
    <name type="scientific">Schistosoma haematobium</name>
    <name type="common">Blood fluke</name>
    <dbReference type="NCBI Taxonomy" id="6185"/>
    <lineage>
        <taxon>Eukaryota</taxon>
        <taxon>Metazoa</taxon>
        <taxon>Spiralia</taxon>
        <taxon>Lophotrochozoa</taxon>
        <taxon>Platyhelminthes</taxon>
        <taxon>Trematoda</taxon>
        <taxon>Digenea</taxon>
        <taxon>Strigeidida</taxon>
        <taxon>Schistosomatoidea</taxon>
        <taxon>Schistosomatidae</taxon>
        <taxon>Schistosoma</taxon>
    </lineage>
</organism>
<dbReference type="EMBL" id="KL250617">
    <property type="protein sequence ID" value="KGB34542.1"/>
    <property type="molecule type" value="Genomic_DNA"/>
</dbReference>
<dbReference type="Gene3D" id="2.40.128.20">
    <property type="match status" value="1"/>
</dbReference>
<dbReference type="InterPro" id="IPR000463">
    <property type="entry name" value="Fatty_acid-bd"/>
</dbReference>
<comment type="similarity">
    <text evidence="1">Belongs to the calycin superfamily. Fatty-acid binding protein (FABP) family.</text>
</comment>
<reference evidence="3" key="1">
    <citation type="journal article" date="2012" name="Nat. Genet.">
        <title>Whole-genome sequence of Schistosoma haematobium.</title>
        <authorList>
            <person name="Young N.D."/>
            <person name="Jex A.R."/>
            <person name="Li B."/>
            <person name="Liu S."/>
            <person name="Yang L."/>
            <person name="Xiong Z."/>
            <person name="Li Y."/>
            <person name="Cantacessi C."/>
            <person name="Hall R.S."/>
            <person name="Xu X."/>
            <person name="Chen F."/>
            <person name="Wu X."/>
            <person name="Zerlotini A."/>
            <person name="Oliveira G."/>
            <person name="Hofmann A."/>
            <person name="Zhang G."/>
            <person name="Fang X."/>
            <person name="Kang Y."/>
            <person name="Campbell B.E."/>
            <person name="Loukas A."/>
            <person name="Ranganathan S."/>
            <person name="Rollinson D."/>
            <person name="Rinaldi G."/>
            <person name="Brindley P.J."/>
            <person name="Yang H."/>
            <person name="Wang J."/>
            <person name="Wang J."/>
            <person name="Gasser R.B."/>
        </authorList>
    </citation>
    <scope>NUCLEOTIDE SEQUENCE [LARGE SCALE GENOMIC DNA]</scope>
</reference>
<evidence type="ECO:0000256" key="1">
    <source>
        <dbReference type="ARBA" id="ARBA00008390"/>
    </source>
</evidence>
<dbReference type="SUPFAM" id="SSF50814">
    <property type="entry name" value="Lipocalins"/>
    <property type="match status" value="1"/>
</dbReference>
<name>A0A094ZKP2_SCHHA</name>
<proteinExistence type="inferred from homology"/>
<dbReference type="Proteomes" id="UP000471633">
    <property type="component" value="Unassembled WGS sequence"/>
</dbReference>
<keyword evidence="4" id="KW-1185">Reference proteome</keyword>
<dbReference type="EMBL" id="AMPZ03000004">
    <property type="protein sequence ID" value="KAH9584948.1"/>
    <property type="molecule type" value="Genomic_DNA"/>
</dbReference>
<dbReference type="GO" id="GO:0008289">
    <property type="term" value="F:lipid binding"/>
    <property type="evidence" value="ECO:0007669"/>
    <property type="project" value="UniProtKB-KW"/>
</dbReference>
<accession>A0A094ZKP2</accession>
<dbReference type="RefSeq" id="XP_012794310.1">
    <property type="nucleotide sequence ID" value="XM_012938856.3"/>
</dbReference>